<feature type="region of interest" description="Disordered" evidence="1">
    <location>
        <begin position="70"/>
        <end position="94"/>
    </location>
</feature>
<evidence type="ECO:0000313" key="3">
    <source>
        <dbReference type="Proteomes" id="UP001150830"/>
    </source>
</evidence>
<dbReference type="Proteomes" id="UP001150830">
    <property type="component" value="Unassembled WGS sequence"/>
</dbReference>
<sequence length="343" mass="36903">MSTEKDTRNLVDELATLQQVLDDAAGEQIDLQHALTQLNTVDDVPVLSDMFSRDEPPILRAVPPLKQQAPIAPLRRSAPVSPASQVTPATPANPGDILEALHQEVMRKAANRALEGESNEDDFTSALEEAILDRHSERILRAVPTLAEALPDDIPVVTAIATTPPHSAATATKPAAPGMISTADVPVVTNRVTTPVRPAAAAPTPVSAQAYNTVKPAAPVPPLMTEPAAPATQAAPTVTAKQTAAEPAKPARSSNPFLPQEVIDRLTQERLAAQHSAEEAHRTMQRVMEKQQARESEAMHRLSSEDKTHLINAIVDEMTPIIQARLREKLRTMLIKKPETPTS</sequence>
<gene>
    <name evidence="2" type="ORF">OUO13_15880</name>
</gene>
<protein>
    <submittedName>
        <fullName evidence="2">Uncharacterized protein</fullName>
    </submittedName>
</protein>
<evidence type="ECO:0000256" key="1">
    <source>
        <dbReference type="SAM" id="MobiDB-lite"/>
    </source>
</evidence>
<name>A0A9X3IUY1_9GAMM</name>
<evidence type="ECO:0000313" key="2">
    <source>
        <dbReference type="EMBL" id="MCY0966668.1"/>
    </source>
</evidence>
<comment type="caution">
    <text evidence="2">The sequence shown here is derived from an EMBL/GenBank/DDBJ whole genome shotgun (WGS) entry which is preliminary data.</text>
</comment>
<reference evidence="2" key="1">
    <citation type="submission" date="2022-11" db="EMBL/GenBank/DDBJ databases">
        <title>Parathalassolutuus dongxingensis gen. nov., sp. nov., a novel member of family Oceanospirillaceae isolated from a coastal shrimp pond in Guangxi, China.</title>
        <authorList>
            <person name="Chen H."/>
        </authorList>
    </citation>
    <scope>NUCLEOTIDE SEQUENCE</scope>
    <source>
        <strain evidence="2">G-43</strain>
    </source>
</reference>
<dbReference type="EMBL" id="JAPNOA010000056">
    <property type="protein sequence ID" value="MCY0966668.1"/>
    <property type="molecule type" value="Genomic_DNA"/>
</dbReference>
<proteinExistence type="predicted"/>
<dbReference type="AlphaFoldDB" id="A0A9X3IUY1"/>
<feature type="region of interest" description="Disordered" evidence="1">
    <location>
        <begin position="225"/>
        <end position="256"/>
    </location>
</feature>
<accession>A0A9X3IUY1</accession>
<feature type="compositionally biased region" description="Low complexity" evidence="1">
    <location>
        <begin position="225"/>
        <end position="245"/>
    </location>
</feature>
<dbReference type="RefSeq" id="WP_283174869.1">
    <property type="nucleotide sequence ID" value="NZ_JAPNOA010000056.1"/>
</dbReference>
<organism evidence="2 3">
    <name type="scientific">Parathalassolituus penaei</name>
    <dbReference type="NCBI Taxonomy" id="2997323"/>
    <lineage>
        <taxon>Bacteria</taxon>
        <taxon>Pseudomonadati</taxon>
        <taxon>Pseudomonadota</taxon>
        <taxon>Gammaproteobacteria</taxon>
        <taxon>Oceanospirillales</taxon>
        <taxon>Oceanospirillaceae</taxon>
        <taxon>Parathalassolituus</taxon>
    </lineage>
</organism>
<keyword evidence="3" id="KW-1185">Reference proteome</keyword>